<dbReference type="Gene3D" id="3.40.50.1360">
    <property type="match status" value="1"/>
</dbReference>
<evidence type="ECO:0000313" key="2">
    <source>
        <dbReference type="EMBL" id="EHO71941.1"/>
    </source>
</evidence>
<dbReference type="GO" id="GO:0042802">
    <property type="term" value="F:identical protein binding"/>
    <property type="evidence" value="ECO:0007669"/>
    <property type="project" value="TreeGrafter"/>
</dbReference>
<dbReference type="GO" id="GO:0005975">
    <property type="term" value="P:carbohydrate metabolic process"/>
    <property type="evidence" value="ECO:0007669"/>
    <property type="project" value="InterPro"/>
</dbReference>
<dbReference type="CDD" id="cd01399">
    <property type="entry name" value="GlcN6P_deaminase"/>
    <property type="match status" value="1"/>
</dbReference>
<dbReference type="GO" id="GO:0006046">
    <property type="term" value="P:N-acetylglucosamine catabolic process"/>
    <property type="evidence" value="ECO:0007669"/>
    <property type="project" value="TreeGrafter"/>
</dbReference>
<accession>H1HLL3</accession>
<dbReference type="RefSeq" id="WP_008564912.1">
    <property type="nucleotide sequence ID" value="NZ_JH594502.1"/>
</dbReference>
<dbReference type="EMBL" id="AGEK01000019">
    <property type="protein sequence ID" value="EHO71941.1"/>
    <property type="molecule type" value="Genomic_DNA"/>
</dbReference>
<dbReference type="PATRIC" id="fig|999422.3.peg.1085"/>
<dbReference type="InterPro" id="IPR018321">
    <property type="entry name" value="Glucosamine6P_isomerase_CS"/>
</dbReference>
<protein>
    <recommendedName>
        <fullName evidence="1">Glucosamine/galactosamine-6-phosphate isomerase domain-containing protein</fullName>
    </recommendedName>
</protein>
<feature type="domain" description="Glucosamine/galactosamine-6-phosphate isomerase" evidence="1">
    <location>
        <begin position="19"/>
        <end position="239"/>
    </location>
</feature>
<evidence type="ECO:0000313" key="3">
    <source>
        <dbReference type="Proteomes" id="UP000003167"/>
    </source>
</evidence>
<dbReference type="HOGENOM" id="CLU_049611_1_0_10"/>
<reference evidence="2 3" key="1">
    <citation type="submission" date="2011-12" db="EMBL/GenBank/DDBJ databases">
        <title>The Genome Sequence of Prevotella maculosa OT 289.</title>
        <authorList>
            <consortium name="The Broad Institute Genome Sequencing Platform"/>
            <person name="Earl A."/>
            <person name="Ward D."/>
            <person name="Feldgarden M."/>
            <person name="Gevers D."/>
            <person name="Izard J."/>
            <person name="Blanton J.M."/>
            <person name="Mathney J."/>
            <person name="Tanner A.C."/>
            <person name="Dewhirst F.E."/>
            <person name="Young S.K."/>
            <person name="Zeng Q."/>
            <person name="Gargeya S."/>
            <person name="Fitzgerald M."/>
            <person name="Haas B."/>
            <person name="Abouelleil A."/>
            <person name="Alvarado L."/>
            <person name="Arachchi H.M."/>
            <person name="Berlin A."/>
            <person name="Chapman S.B."/>
            <person name="Gearin G."/>
            <person name="Goldberg J."/>
            <person name="Griggs A."/>
            <person name="Gujja S."/>
            <person name="Hansen M."/>
            <person name="Heiman D."/>
            <person name="Howarth C."/>
            <person name="Larimer J."/>
            <person name="Lui A."/>
            <person name="MacDonald P.J.P."/>
            <person name="McCowen C."/>
            <person name="Montmayeur A."/>
            <person name="Murphy C."/>
            <person name="Neiman D."/>
            <person name="Pearson M."/>
            <person name="Priest M."/>
            <person name="Roberts A."/>
            <person name="Saif S."/>
            <person name="Shea T."/>
            <person name="Sisk P."/>
            <person name="Stolte C."/>
            <person name="Sykes S."/>
            <person name="Wortman J."/>
            <person name="Nusbaum C."/>
            <person name="Birren B."/>
        </authorList>
    </citation>
    <scope>NUCLEOTIDE SEQUENCE [LARGE SCALE GENOMIC DNA]</scope>
    <source>
        <strain evidence="2 3">OT 289</strain>
    </source>
</reference>
<gene>
    <name evidence="2" type="ORF">HMPREF9944_01057</name>
</gene>
<dbReference type="SUPFAM" id="SSF100950">
    <property type="entry name" value="NagB/RpiA/CoA transferase-like"/>
    <property type="match status" value="1"/>
</dbReference>
<dbReference type="Proteomes" id="UP000003167">
    <property type="component" value="Unassembled WGS sequence"/>
</dbReference>
<dbReference type="STRING" id="999422.HMPREF9944_01057"/>
<dbReference type="AlphaFoldDB" id="H1HLL3"/>
<dbReference type="PANTHER" id="PTHR11280">
    <property type="entry name" value="GLUCOSAMINE-6-PHOSPHATE ISOMERASE"/>
    <property type="match status" value="1"/>
</dbReference>
<evidence type="ECO:0000259" key="1">
    <source>
        <dbReference type="Pfam" id="PF01182"/>
    </source>
</evidence>
<sequence>MLTRTFKTDKLIVNIYDSRTEMGKGAAEEAAAYLRHLLARKEEAYIVFAAAPSQNEFLAELAAAPDIDWQRIHALHMDEYIGLPADAPQGFGNFLKRSIFDKVPFASVHYIGTEKTAEQACAEYDKLLRAHPIDIVFMGIGENGHIAFNDPHVADFNDPEPIKKVELDLTCRKQQVNDGCFAALDEVPRCALTLTIPTLLSADRIFCIVPASTKANAVKATVYGDISTQCPASILRQHDYATLYVDMDSGKYLINQ</sequence>
<dbReference type="InterPro" id="IPR037171">
    <property type="entry name" value="NagB/RpiA_transferase-like"/>
</dbReference>
<dbReference type="InterPro" id="IPR006148">
    <property type="entry name" value="Glc/Gal-6P_isomerase"/>
</dbReference>
<comment type="caution">
    <text evidence="2">The sequence shown here is derived from an EMBL/GenBank/DDBJ whole genome shotgun (WGS) entry which is preliminary data.</text>
</comment>
<dbReference type="GO" id="GO:0005737">
    <property type="term" value="C:cytoplasm"/>
    <property type="evidence" value="ECO:0007669"/>
    <property type="project" value="TreeGrafter"/>
</dbReference>
<dbReference type="GO" id="GO:0006043">
    <property type="term" value="P:glucosamine catabolic process"/>
    <property type="evidence" value="ECO:0007669"/>
    <property type="project" value="TreeGrafter"/>
</dbReference>
<keyword evidence="3" id="KW-1185">Reference proteome</keyword>
<proteinExistence type="predicted"/>
<dbReference type="GO" id="GO:0019262">
    <property type="term" value="P:N-acetylneuraminate catabolic process"/>
    <property type="evidence" value="ECO:0007669"/>
    <property type="project" value="TreeGrafter"/>
</dbReference>
<organism evidence="2 3">
    <name type="scientific">Segatella maculosa OT 289</name>
    <dbReference type="NCBI Taxonomy" id="999422"/>
    <lineage>
        <taxon>Bacteria</taxon>
        <taxon>Pseudomonadati</taxon>
        <taxon>Bacteroidota</taxon>
        <taxon>Bacteroidia</taxon>
        <taxon>Bacteroidales</taxon>
        <taxon>Prevotellaceae</taxon>
        <taxon>Segatella</taxon>
    </lineage>
</organism>
<dbReference type="OrthoDB" id="9791139at2"/>
<dbReference type="Pfam" id="PF01182">
    <property type="entry name" value="Glucosamine_iso"/>
    <property type="match status" value="1"/>
</dbReference>
<dbReference type="GO" id="GO:0004342">
    <property type="term" value="F:glucosamine-6-phosphate deaminase activity"/>
    <property type="evidence" value="ECO:0007669"/>
    <property type="project" value="InterPro"/>
</dbReference>
<name>H1HLL3_9BACT</name>
<dbReference type="PROSITE" id="PS01161">
    <property type="entry name" value="GLC_GALNAC_ISOMERASE"/>
    <property type="match status" value="1"/>
</dbReference>
<dbReference type="PANTHER" id="PTHR11280:SF6">
    <property type="entry name" value="GLUCOSAMINE-6-PHOSPHATE ISOMERASE NAGB"/>
    <property type="match status" value="1"/>
</dbReference>
<dbReference type="InterPro" id="IPR004547">
    <property type="entry name" value="Glucosamine6P_isomerase"/>
</dbReference>